<evidence type="ECO:0000313" key="1">
    <source>
        <dbReference type="EMBL" id="PSK94560.1"/>
    </source>
</evidence>
<proteinExistence type="predicted"/>
<dbReference type="EMBL" id="PYGD01000001">
    <property type="protein sequence ID" value="PSK94560.1"/>
    <property type="molecule type" value="Genomic_DNA"/>
</dbReference>
<dbReference type="Proteomes" id="UP000240572">
    <property type="component" value="Unassembled WGS sequence"/>
</dbReference>
<organism evidence="1 2">
    <name type="scientific">Taibaiella chishuiensis</name>
    <dbReference type="NCBI Taxonomy" id="1434707"/>
    <lineage>
        <taxon>Bacteria</taxon>
        <taxon>Pseudomonadati</taxon>
        <taxon>Bacteroidota</taxon>
        <taxon>Chitinophagia</taxon>
        <taxon>Chitinophagales</taxon>
        <taxon>Chitinophagaceae</taxon>
        <taxon>Taibaiella</taxon>
    </lineage>
</organism>
<dbReference type="AlphaFoldDB" id="A0A2P8DBG4"/>
<accession>A0A2P8DBG4</accession>
<evidence type="ECO:0000313" key="2">
    <source>
        <dbReference type="Proteomes" id="UP000240572"/>
    </source>
</evidence>
<protein>
    <submittedName>
        <fullName evidence="1">Uncharacterized protein</fullName>
    </submittedName>
</protein>
<gene>
    <name evidence="1" type="ORF">B0I18_101716</name>
</gene>
<reference evidence="1 2" key="1">
    <citation type="submission" date="2018-03" db="EMBL/GenBank/DDBJ databases">
        <title>Genomic Encyclopedia of Type Strains, Phase III (KMG-III): the genomes of soil and plant-associated and newly described type strains.</title>
        <authorList>
            <person name="Whitman W."/>
        </authorList>
    </citation>
    <scope>NUCLEOTIDE SEQUENCE [LARGE SCALE GENOMIC DNA]</scope>
    <source>
        <strain evidence="1 2">CGMCC 1.12700</strain>
    </source>
</reference>
<name>A0A2P8DBG4_9BACT</name>
<comment type="caution">
    <text evidence="1">The sequence shown here is derived from an EMBL/GenBank/DDBJ whole genome shotgun (WGS) entry which is preliminary data.</text>
</comment>
<sequence>MSATRFINALFLKVGMFGCFLARCPAMHVIGVEQSISYAVGDQMLRPICTRSLCRSAAINIVYNSHYELRSAPYGHCGDIRIFFCSLRDPRRRETLIKYSPESYKIDRP</sequence>
<keyword evidence="2" id="KW-1185">Reference proteome</keyword>